<evidence type="ECO:0000256" key="1">
    <source>
        <dbReference type="SAM" id="SignalP"/>
    </source>
</evidence>
<protein>
    <recommendedName>
        <fullName evidence="2">SGNH hydrolase-type esterase domain-containing protein</fullName>
    </recommendedName>
</protein>
<dbReference type="Pfam" id="PF13472">
    <property type="entry name" value="Lipase_GDSL_2"/>
    <property type="match status" value="1"/>
</dbReference>
<keyword evidence="1" id="KW-0732">Signal</keyword>
<dbReference type="PANTHER" id="PTHR43695">
    <property type="entry name" value="PUTATIVE (AFU_ORTHOLOGUE AFUA_2G17250)-RELATED"/>
    <property type="match status" value="1"/>
</dbReference>
<gene>
    <name evidence="3" type="ORF">B5807_05707</name>
</gene>
<keyword evidence="4" id="KW-1185">Reference proteome</keyword>
<dbReference type="Proteomes" id="UP000193240">
    <property type="component" value="Unassembled WGS sequence"/>
</dbReference>
<evidence type="ECO:0000313" key="4">
    <source>
        <dbReference type="Proteomes" id="UP000193240"/>
    </source>
</evidence>
<sequence length="249" mass="26151">MRLLLPLLSLLPCTIAFPTLVHPRADEPVYWLLAGDSTTAPGGGWGDGFLATTVAEGSSGVNYGHSGATTASFRAGGDWSQVLDEAASHKDEYRVYITIQFGHNDQKNSSGVTPAAYSANLARFAAEALAAGATPILLTPLTRRTFSGGKVVENLANETAATMAVAEANGLHWIDLNQASTKYVNAIGQGAADGYNLAQKDRTHVNEWGGVVFARIVSDLLVGKYPEEFEGVTVKNETLSGLIAEGVAA</sequence>
<organism evidence="3 4">
    <name type="scientific">Epicoccum nigrum</name>
    <name type="common">Soil fungus</name>
    <name type="synonym">Epicoccum purpurascens</name>
    <dbReference type="NCBI Taxonomy" id="105696"/>
    <lineage>
        <taxon>Eukaryota</taxon>
        <taxon>Fungi</taxon>
        <taxon>Dikarya</taxon>
        <taxon>Ascomycota</taxon>
        <taxon>Pezizomycotina</taxon>
        <taxon>Dothideomycetes</taxon>
        <taxon>Pleosporomycetidae</taxon>
        <taxon>Pleosporales</taxon>
        <taxon>Pleosporineae</taxon>
        <taxon>Didymellaceae</taxon>
        <taxon>Epicoccum</taxon>
    </lineage>
</organism>
<dbReference type="InterPro" id="IPR013830">
    <property type="entry name" value="SGNH_hydro"/>
</dbReference>
<dbReference type="AlphaFoldDB" id="A0A1Y2M1K4"/>
<dbReference type="InParanoid" id="A0A1Y2M1K4"/>
<feature type="signal peptide" evidence="1">
    <location>
        <begin position="1"/>
        <end position="16"/>
    </location>
</feature>
<proteinExistence type="predicted"/>
<evidence type="ECO:0000259" key="2">
    <source>
        <dbReference type="Pfam" id="PF13472"/>
    </source>
</evidence>
<dbReference type="InterPro" id="IPR037459">
    <property type="entry name" value="RhgT-like"/>
</dbReference>
<dbReference type="GO" id="GO:0016787">
    <property type="term" value="F:hydrolase activity"/>
    <property type="evidence" value="ECO:0007669"/>
    <property type="project" value="InterPro"/>
</dbReference>
<dbReference type="EMBL" id="KZ107844">
    <property type="protein sequence ID" value="OSS49327.1"/>
    <property type="molecule type" value="Genomic_DNA"/>
</dbReference>
<feature type="chain" id="PRO_5012937668" description="SGNH hydrolase-type esterase domain-containing protein" evidence="1">
    <location>
        <begin position="17"/>
        <end position="249"/>
    </location>
</feature>
<dbReference type="STRING" id="105696.A0A1Y2M1K4"/>
<dbReference type="InterPro" id="IPR036514">
    <property type="entry name" value="SGNH_hydro_sf"/>
</dbReference>
<evidence type="ECO:0000313" key="3">
    <source>
        <dbReference type="EMBL" id="OSS49327.1"/>
    </source>
</evidence>
<dbReference type="OMA" id="RTHLNPW"/>
<dbReference type="Gene3D" id="3.40.50.1110">
    <property type="entry name" value="SGNH hydrolase"/>
    <property type="match status" value="1"/>
</dbReference>
<dbReference type="SUPFAM" id="SSF52266">
    <property type="entry name" value="SGNH hydrolase"/>
    <property type="match status" value="1"/>
</dbReference>
<name>A0A1Y2M1K4_EPING</name>
<dbReference type="PANTHER" id="PTHR43695:SF2">
    <property type="entry name" value="PUTATIVE (AFU_ORTHOLOGUE AFUA_2G17250)-RELATED"/>
    <property type="match status" value="1"/>
</dbReference>
<feature type="domain" description="SGNH hydrolase-type esterase" evidence="2">
    <location>
        <begin position="34"/>
        <end position="208"/>
    </location>
</feature>
<accession>A0A1Y2M1K4</accession>
<reference evidence="3 4" key="1">
    <citation type="journal article" date="2017" name="Genome Announc.">
        <title>Genome sequence of the saprophytic ascomycete Epicoccum nigrum ICMP 19927 strain isolated from New Zealand.</title>
        <authorList>
            <person name="Fokin M."/>
            <person name="Fleetwood D."/>
            <person name="Weir B.S."/>
            <person name="Villas-Boas S.G."/>
        </authorList>
    </citation>
    <scope>NUCLEOTIDE SEQUENCE [LARGE SCALE GENOMIC DNA]</scope>
    <source>
        <strain evidence="3 4">ICMP 19927</strain>
    </source>
</reference>